<dbReference type="Proteomes" id="UP000631421">
    <property type="component" value="Unassembled WGS sequence"/>
</dbReference>
<keyword evidence="2" id="KW-1185">Reference proteome</keyword>
<reference evidence="1" key="1">
    <citation type="journal article" date="2015" name="ISME J.">
        <title>Draft Genome Sequence of Streptomyces incarnatus NRRL8089, which Produces the Nucleoside Antibiotic Sinefungin.</title>
        <authorList>
            <person name="Oshima K."/>
            <person name="Hattori M."/>
            <person name="Shimizu H."/>
            <person name="Fukuda K."/>
            <person name="Nemoto M."/>
            <person name="Inagaki K."/>
            <person name="Tamura T."/>
        </authorList>
    </citation>
    <scope>NUCLEOTIDE SEQUENCE</scope>
    <source>
        <strain evidence="1">FACHB-1277</strain>
    </source>
</reference>
<accession>A0A926UVK3</accession>
<protein>
    <submittedName>
        <fullName evidence="1">Uncharacterized protein</fullName>
    </submittedName>
</protein>
<organism evidence="1 2">
    <name type="scientific">Pseudanabaena cinerea FACHB-1277</name>
    <dbReference type="NCBI Taxonomy" id="2949581"/>
    <lineage>
        <taxon>Bacteria</taxon>
        <taxon>Bacillati</taxon>
        <taxon>Cyanobacteriota</taxon>
        <taxon>Cyanophyceae</taxon>
        <taxon>Pseudanabaenales</taxon>
        <taxon>Pseudanabaenaceae</taxon>
        <taxon>Pseudanabaena</taxon>
        <taxon>Pseudanabaena cinerea</taxon>
    </lineage>
</organism>
<reference evidence="1" key="2">
    <citation type="submission" date="2020-08" db="EMBL/GenBank/DDBJ databases">
        <authorList>
            <person name="Chen M."/>
            <person name="Teng W."/>
            <person name="Zhao L."/>
            <person name="Hu C."/>
            <person name="Zhou Y."/>
            <person name="Han B."/>
            <person name="Song L."/>
            <person name="Shu W."/>
        </authorList>
    </citation>
    <scope>NUCLEOTIDE SEQUENCE</scope>
    <source>
        <strain evidence="1">FACHB-1277</strain>
    </source>
</reference>
<sequence length="127" mass="13245">MQTLDMVFSIMADLTFANLNTALGGSAISASGSSLTIDCSILMGESAIALTDQKVAEFITRLLDATAEAQDTYNDDPANTTKISSYPQPVSGVPFVDAATGDFYVSSTYSFQSRAPLNKAATTAVVA</sequence>
<gene>
    <name evidence="1" type="ORF">H6F44_11845</name>
</gene>
<dbReference type="AlphaFoldDB" id="A0A926UVK3"/>
<name>A0A926UVK3_9CYAN</name>
<proteinExistence type="predicted"/>
<dbReference type="EMBL" id="JACJPY010000034">
    <property type="protein sequence ID" value="MBD2150807.1"/>
    <property type="molecule type" value="Genomic_DNA"/>
</dbReference>
<evidence type="ECO:0000313" key="1">
    <source>
        <dbReference type="EMBL" id="MBD2150807.1"/>
    </source>
</evidence>
<comment type="caution">
    <text evidence="1">The sequence shown here is derived from an EMBL/GenBank/DDBJ whole genome shotgun (WGS) entry which is preliminary data.</text>
</comment>
<evidence type="ECO:0000313" key="2">
    <source>
        <dbReference type="Proteomes" id="UP000631421"/>
    </source>
</evidence>